<dbReference type="InterPro" id="IPR035680">
    <property type="entry name" value="Clx_II_MBL"/>
</dbReference>
<feature type="binding site" evidence="7">
    <location>
        <position position="111"/>
    </location>
    <ligand>
        <name>Zn(2+)</name>
        <dbReference type="ChEBI" id="CHEBI:29105"/>
        <label>1</label>
    </ligand>
</feature>
<proteinExistence type="inferred from homology"/>
<dbReference type="InterPro" id="IPR036866">
    <property type="entry name" value="RibonucZ/Hydroxyglut_hydro"/>
</dbReference>
<evidence type="ECO:0000256" key="2">
    <source>
        <dbReference type="ARBA" id="ARBA00004963"/>
    </source>
</evidence>
<name>A0A7C3C4X6_9PROT</name>
<comment type="catalytic activity">
    <reaction evidence="1 7">
        <text>an S-(2-hydroxyacyl)glutathione + H2O = a 2-hydroxy carboxylate + glutathione + H(+)</text>
        <dbReference type="Rhea" id="RHEA:21864"/>
        <dbReference type="ChEBI" id="CHEBI:15377"/>
        <dbReference type="ChEBI" id="CHEBI:15378"/>
        <dbReference type="ChEBI" id="CHEBI:57925"/>
        <dbReference type="ChEBI" id="CHEBI:58896"/>
        <dbReference type="ChEBI" id="CHEBI:71261"/>
        <dbReference type="EC" id="3.1.2.6"/>
    </reaction>
</comment>
<feature type="binding site" evidence="7">
    <location>
        <position position="168"/>
    </location>
    <ligand>
        <name>Zn(2+)</name>
        <dbReference type="ChEBI" id="CHEBI:29105"/>
        <label>2</label>
    </ligand>
</feature>
<evidence type="ECO:0000256" key="7">
    <source>
        <dbReference type="HAMAP-Rule" id="MF_01374"/>
    </source>
</evidence>
<keyword evidence="4 7" id="KW-0479">Metal-binding</keyword>
<keyword evidence="5 7" id="KW-0378">Hydrolase</keyword>
<dbReference type="Gene3D" id="3.60.15.10">
    <property type="entry name" value="Ribonuclease Z/Hydroxyacylglutathione hydrolase-like"/>
    <property type="match status" value="1"/>
</dbReference>
<comment type="cofactor">
    <cofactor evidence="7">
        <name>Zn(2+)</name>
        <dbReference type="ChEBI" id="CHEBI:29105"/>
    </cofactor>
    <text evidence="7">Binds 2 Zn(2+) ions per subunit.</text>
</comment>
<comment type="caution">
    <text evidence="9">The sequence shown here is derived from an EMBL/GenBank/DDBJ whole genome shotgun (WGS) entry which is preliminary data.</text>
</comment>
<keyword evidence="6 7" id="KW-0862">Zinc</keyword>
<comment type="similarity">
    <text evidence="3 7">Belongs to the metallo-beta-lactamase superfamily. Glyoxalase II family.</text>
</comment>
<evidence type="ECO:0000256" key="5">
    <source>
        <dbReference type="ARBA" id="ARBA00022801"/>
    </source>
</evidence>
<dbReference type="PIRSF" id="PIRSF005457">
    <property type="entry name" value="Glx"/>
    <property type="match status" value="1"/>
</dbReference>
<sequence>MIHIFPCLSDNYGFLLHEPASGLTASIDSPDGHVISQKCRELGYTLTHILNTHHHFDHVGGNAMLKKEFDLKIIGPQAEDGRIPGLDEAVNGGDIIPFGDFDIHVLHTPGHTKGHCAYYIPQVDSVFVGDTLFALGCGRLFEGTAEDMYESLKKLAALPAKTNVYCAHEYTLSNGKFALSVDADNADLNAYMDEVVAKRNAGEPTVPTTIAKELAANPFMRAPTPQILGDIRRAKDNF</sequence>
<gene>
    <name evidence="7 9" type="primary">gloB</name>
    <name evidence="9" type="ORF">ENJ46_06220</name>
</gene>
<evidence type="ECO:0000256" key="4">
    <source>
        <dbReference type="ARBA" id="ARBA00022723"/>
    </source>
</evidence>
<feature type="binding site" evidence="7">
    <location>
        <position position="58"/>
    </location>
    <ligand>
        <name>Zn(2+)</name>
        <dbReference type="ChEBI" id="CHEBI:29105"/>
        <label>2</label>
    </ligand>
</feature>
<dbReference type="Pfam" id="PF16123">
    <property type="entry name" value="HAGH_C"/>
    <property type="match status" value="1"/>
</dbReference>
<dbReference type="Proteomes" id="UP000886042">
    <property type="component" value="Unassembled WGS sequence"/>
</dbReference>
<protein>
    <recommendedName>
        <fullName evidence="7">Hydroxyacylglutathione hydrolase</fullName>
        <ecNumber evidence="7">3.1.2.6</ecNumber>
    </recommendedName>
    <alternativeName>
        <fullName evidence="7">Glyoxalase II</fullName>
        <shortName evidence="7">Glx II</shortName>
    </alternativeName>
</protein>
<dbReference type="SUPFAM" id="SSF56281">
    <property type="entry name" value="Metallo-hydrolase/oxidoreductase"/>
    <property type="match status" value="1"/>
</dbReference>
<dbReference type="AlphaFoldDB" id="A0A7C3C4X6"/>
<dbReference type="InterPro" id="IPR017782">
    <property type="entry name" value="Hydroxyacylglutathione_Hdrlase"/>
</dbReference>
<evidence type="ECO:0000313" key="9">
    <source>
        <dbReference type="EMBL" id="HFB55504.1"/>
    </source>
</evidence>
<dbReference type="EC" id="3.1.2.6" evidence="7"/>
<evidence type="ECO:0000256" key="1">
    <source>
        <dbReference type="ARBA" id="ARBA00001623"/>
    </source>
</evidence>
<dbReference type="PANTHER" id="PTHR43705">
    <property type="entry name" value="HYDROXYACYLGLUTATHIONE HYDROLASE"/>
    <property type="match status" value="1"/>
</dbReference>
<dbReference type="HAMAP" id="MF_01374">
    <property type="entry name" value="Glyoxalase_2"/>
    <property type="match status" value="1"/>
</dbReference>
<feature type="domain" description="Metallo-beta-lactamase" evidence="8">
    <location>
        <begin position="10"/>
        <end position="168"/>
    </location>
</feature>
<dbReference type="NCBIfam" id="TIGR03413">
    <property type="entry name" value="GSH_gloB"/>
    <property type="match status" value="1"/>
</dbReference>
<organism evidence="9">
    <name type="scientific">Hellea balneolensis</name>
    <dbReference type="NCBI Taxonomy" id="287478"/>
    <lineage>
        <taxon>Bacteria</taxon>
        <taxon>Pseudomonadati</taxon>
        <taxon>Pseudomonadota</taxon>
        <taxon>Alphaproteobacteria</taxon>
        <taxon>Maricaulales</taxon>
        <taxon>Robiginitomaculaceae</taxon>
        <taxon>Hellea</taxon>
    </lineage>
</organism>
<feature type="binding site" evidence="7">
    <location>
        <position position="53"/>
    </location>
    <ligand>
        <name>Zn(2+)</name>
        <dbReference type="ChEBI" id="CHEBI:29105"/>
        <label>1</label>
    </ligand>
</feature>
<comment type="function">
    <text evidence="7">Thiolesterase that catalyzes the hydrolysis of S-D-lactoyl-glutathione to form glutathione and D-lactic acid.</text>
</comment>
<accession>A0A7C3C4X6</accession>
<dbReference type="GO" id="GO:0046872">
    <property type="term" value="F:metal ion binding"/>
    <property type="evidence" value="ECO:0007669"/>
    <property type="project" value="UniProtKB-KW"/>
</dbReference>
<feature type="binding site" evidence="7">
    <location>
        <position position="130"/>
    </location>
    <ligand>
        <name>Zn(2+)</name>
        <dbReference type="ChEBI" id="CHEBI:29105"/>
        <label>1</label>
    </ligand>
</feature>
<dbReference type="InterPro" id="IPR001279">
    <property type="entry name" value="Metallo-B-lactamas"/>
</dbReference>
<dbReference type="InterPro" id="IPR032282">
    <property type="entry name" value="HAGH_C"/>
</dbReference>
<feature type="binding site" evidence="7">
    <location>
        <position position="55"/>
    </location>
    <ligand>
        <name>Zn(2+)</name>
        <dbReference type="ChEBI" id="CHEBI:29105"/>
        <label>1</label>
    </ligand>
</feature>
<evidence type="ECO:0000256" key="6">
    <source>
        <dbReference type="ARBA" id="ARBA00022833"/>
    </source>
</evidence>
<dbReference type="Pfam" id="PF00753">
    <property type="entry name" value="Lactamase_B"/>
    <property type="match status" value="1"/>
</dbReference>
<comment type="pathway">
    <text evidence="2 7">Secondary metabolite metabolism; methylglyoxal degradation; (R)-lactate from methylglyoxal: step 2/2.</text>
</comment>
<evidence type="ECO:0000259" key="8">
    <source>
        <dbReference type="SMART" id="SM00849"/>
    </source>
</evidence>
<evidence type="ECO:0000256" key="3">
    <source>
        <dbReference type="ARBA" id="ARBA00006759"/>
    </source>
</evidence>
<dbReference type="CDD" id="cd07723">
    <property type="entry name" value="hydroxyacylglutathione_hydrolase_MBL-fold"/>
    <property type="match status" value="1"/>
</dbReference>
<dbReference type="InterPro" id="IPR050110">
    <property type="entry name" value="Glyoxalase_II_hydrolase"/>
</dbReference>
<reference evidence="9" key="1">
    <citation type="journal article" date="2020" name="mSystems">
        <title>Genome- and Community-Level Interaction Insights into Carbon Utilization and Element Cycling Functions of Hydrothermarchaeota in Hydrothermal Sediment.</title>
        <authorList>
            <person name="Zhou Z."/>
            <person name="Liu Y."/>
            <person name="Xu W."/>
            <person name="Pan J."/>
            <person name="Luo Z.H."/>
            <person name="Li M."/>
        </authorList>
    </citation>
    <scope>NUCLEOTIDE SEQUENCE [LARGE SCALE GENOMIC DNA]</scope>
    <source>
        <strain evidence="9">HyVt-489</strain>
    </source>
</reference>
<feature type="binding site" evidence="7">
    <location>
        <position position="57"/>
    </location>
    <ligand>
        <name>Zn(2+)</name>
        <dbReference type="ChEBI" id="CHEBI:29105"/>
        <label>2</label>
    </ligand>
</feature>
<dbReference type="EMBL" id="DRMN01000401">
    <property type="protein sequence ID" value="HFB55504.1"/>
    <property type="molecule type" value="Genomic_DNA"/>
</dbReference>
<dbReference type="UniPathway" id="UPA00619">
    <property type="reaction ID" value="UER00676"/>
</dbReference>
<dbReference type="GO" id="GO:0019243">
    <property type="term" value="P:methylglyoxal catabolic process to D-lactate via S-lactoyl-glutathione"/>
    <property type="evidence" value="ECO:0007669"/>
    <property type="project" value="UniProtKB-UniRule"/>
</dbReference>
<dbReference type="PANTHER" id="PTHR43705:SF1">
    <property type="entry name" value="HYDROXYACYLGLUTATHIONE HYDROLASE GLOB"/>
    <property type="match status" value="1"/>
</dbReference>
<dbReference type="GO" id="GO:0004416">
    <property type="term" value="F:hydroxyacylglutathione hydrolase activity"/>
    <property type="evidence" value="ECO:0007669"/>
    <property type="project" value="UniProtKB-UniRule"/>
</dbReference>
<feature type="binding site" evidence="7">
    <location>
        <position position="130"/>
    </location>
    <ligand>
        <name>Zn(2+)</name>
        <dbReference type="ChEBI" id="CHEBI:29105"/>
        <label>2</label>
    </ligand>
</feature>
<dbReference type="SMART" id="SM00849">
    <property type="entry name" value="Lactamase_B"/>
    <property type="match status" value="1"/>
</dbReference>
<comment type="subunit">
    <text evidence="7">Monomer.</text>
</comment>